<protein>
    <submittedName>
        <fullName evidence="2">Uncharacterized protein</fullName>
    </submittedName>
</protein>
<dbReference type="AlphaFoldDB" id="A0A1Q9E7U2"/>
<reference evidence="2 3" key="1">
    <citation type="submission" date="2016-02" db="EMBL/GenBank/DDBJ databases">
        <title>Genome analysis of coral dinoflagellate symbionts highlights evolutionary adaptations to a symbiotic lifestyle.</title>
        <authorList>
            <person name="Aranda M."/>
            <person name="Li Y."/>
            <person name="Liew Y.J."/>
            <person name="Baumgarten S."/>
            <person name="Simakov O."/>
            <person name="Wilson M."/>
            <person name="Piel J."/>
            <person name="Ashoor H."/>
            <person name="Bougouffa S."/>
            <person name="Bajic V.B."/>
            <person name="Ryu T."/>
            <person name="Ravasi T."/>
            <person name="Bayer T."/>
            <person name="Micklem G."/>
            <person name="Kim H."/>
            <person name="Bhak J."/>
            <person name="Lajeunesse T.C."/>
            <person name="Voolstra C.R."/>
        </authorList>
    </citation>
    <scope>NUCLEOTIDE SEQUENCE [LARGE SCALE GENOMIC DNA]</scope>
    <source>
        <strain evidence="2 3">CCMP2467</strain>
    </source>
</reference>
<comment type="caution">
    <text evidence="2">The sequence shown here is derived from an EMBL/GenBank/DDBJ whole genome shotgun (WGS) entry which is preliminary data.</text>
</comment>
<accession>A0A1Q9E7U2</accession>
<dbReference type="EMBL" id="LSRX01000235">
    <property type="protein sequence ID" value="OLQ03493.1"/>
    <property type="molecule type" value="Genomic_DNA"/>
</dbReference>
<organism evidence="2 3">
    <name type="scientific">Symbiodinium microadriaticum</name>
    <name type="common">Dinoflagellate</name>
    <name type="synonym">Zooxanthella microadriatica</name>
    <dbReference type="NCBI Taxonomy" id="2951"/>
    <lineage>
        <taxon>Eukaryota</taxon>
        <taxon>Sar</taxon>
        <taxon>Alveolata</taxon>
        <taxon>Dinophyceae</taxon>
        <taxon>Suessiales</taxon>
        <taxon>Symbiodiniaceae</taxon>
        <taxon>Symbiodinium</taxon>
    </lineage>
</organism>
<evidence type="ECO:0000313" key="2">
    <source>
        <dbReference type="EMBL" id="OLQ03493.1"/>
    </source>
</evidence>
<dbReference type="Proteomes" id="UP000186817">
    <property type="component" value="Unassembled WGS sequence"/>
</dbReference>
<proteinExistence type="predicted"/>
<evidence type="ECO:0000256" key="1">
    <source>
        <dbReference type="SAM" id="MobiDB-lite"/>
    </source>
</evidence>
<gene>
    <name evidence="2" type="ORF">AK812_SmicGene13546</name>
</gene>
<sequence>MLKGAGLGALAYAKEMPSQKRARKRRLVVDYTDPDPMTLSANRKGKGKMDPVEDEECRRHWESSDLKTAGLSGIAFASPA</sequence>
<keyword evidence="3" id="KW-1185">Reference proteome</keyword>
<name>A0A1Q9E7U2_SYMMI</name>
<evidence type="ECO:0000313" key="3">
    <source>
        <dbReference type="Proteomes" id="UP000186817"/>
    </source>
</evidence>
<feature type="region of interest" description="Disordered" evidence="1">
    <location>
        <begin position="33"/>
        <end position="53"/>
    </location>
</feature>